<dbReference type="AlphaFoldDB" id="X0V6L5"/>
<evidence type="ECO:0000313" key="2">
    <source>
        <dbReference type="EMBL" id="GAG08133.1"/>
    </source>
</evidence>
<organism evidence="2">
    <name type="scientific">marine sediment metagenome</name>
    <dbReference type="NCBI Taxonomy" id="412755"/>
    <lineage>
        <taxon>unclassified sequences</taxon>
        <taxon>metagenomes</taxon>
        <taxon>ecological metagenomes</taxon>
    </lineage>
</organism>
<comment type="caution">
    <text evidence="2">The sequence shown here is derived from an EMBL/GenBank/DDBJ whole genome shotgun (WGS) entry which is preliminary data.</text>
</comment>
<feature type="compositionally biased region" description="Basic and acidic residues" evidence="1">
    <location>
        <begin position="53"/>
        <end position="65"/>
    </location>
</feature>
<name>X0V6L5_9ZZZZ</name>
<dbReference type="EMBL" id="BARS01024458">
    <property type="protein sequence ID" value="GAG08133.1"/>
    <property type="molecule type" value="Genomic_DNA"/>
</dbReference>
<sequence length="164" mass="18380">MKHKDYDEDLLAGLLARNDRSYAQIAGDVGMSRSSVKDIIIGRCRRDLHPRIRAAAEKLPPDLRRPGPWLPREPQGQPGPRKAPDYDDDLMVELIALGELSYGQIARRLGVSTTAVARIAAGHTRKDLQERINVTMRQHLAARRNHPARSVRKLVECTKPNLAP</sequence>
<proteinExistence type="predicted"/>
<gene>
    <name evidence="2" type="ORF">S01H1_38824</name>
</gene>
<evidence type="ECO:0000256" key="1">
    <source>
        <dbReference type="SAM" id="MobiDB-lite"/>
    </source>
</evidence>
<feature type="non-terminal residue" evidence="2">
    <location>
        <position position="164"/>
    </location>
</feature>
<protein>
    <submittedName>
        <fullName evidence="2">Uncharacterized protein</fullName>
    </submittedName>
</protein>
<reference evidence="2" key="1">
    <citation type="journal article" date="2014" name="Front. Microbiol.">
        <title>High frequency of phylogenetically diverse reductive dehalogenase-homologous genes in deep subseafloor sedimentary metagenomes.</title>
        <authorList>
            <person name="Kawai M."/>
            <person name="Futagami T."/>
            <person name="Toyoda A."/>
            <person name="Takaki Y."/>
            <person name="Nishi S."/>
            <person name="Hori S."/>
            <person name="Arai W."/>
            <person name="Tsubouchi T."/>
            <person name="Morono Y."/>
            <person name="Uchiyama I."/>
            <person name="Ito T."/>
            <person name="Fujiyama A."/>
            <person name="Inagaki F."/>
            <person name="Takami H."/>
        </authorList>
    </citation>
    <scope>NUCLEOTIDE SEQUENCE</scope>
    <source>
        <strain evidence="2">Expedition CK06-06</strain>
    </source>
</reference>
<feature type="region of interest" description="Disordered" evidence="1">
    <location>
        <begin position="53"/>
        <end position="86"/>
    </location>
</feature>
<accession>X0V6L5</accession>